<proteinExistence type="predicted"/>
<protein>
    <submittedName>
        <fullName evidence="2">Uncharacterized protein</fullName>
    </submittedName>
</protein>
<keyword evidence="3" id="KW-1185">Reference proteome</keyword>
<name>A0A6L9Y1T6_9MICO</name>
<evidence type="ECO:0000313" key="2">
    <source>
        <dbReference type="EMBL" id="NEN07613.1"/>
    </source>
</evidence>
<organism evidence="2 3">
    <name type="scientific">Leifsonia tongyongensis</name>
    <dbReference type="NCBI Taxonomy" id="1268043"/>
    <lineage>
        <taxon>Bacteria</taxon>
        <taxon>Bacillati</taxon>
        <taxon>Actinomycetota</taxon>
        <taxon>Actinomycetes</taxon>
        <taxon>Micrococcales</taxon>
        <taxon>Microbacteriaceae</taxon>
        <taxon>Leifsonia</taxon>
    </lineage>
</organism>
<keyword evidence="1" id="KW-0175">Coiled coil</keyword>
<dbReference type="AlphaFoldDB" id="A0A6L9Y1T6"/>
<dbReference type="Proteomes" id="UP000474967">
    <property type="component" value="Unassembled WGS sequence"/>
</dbReference>
<dbReference type="EMBL" id="JAAGWY010000004">
    <property type="protein sequence ID" value="NEN07613.1"/>
    <property type="molecule type" value="Genomic_DNA"/>
</dbReference>
<reference evidence="2 3" key="1">
    <citation type="journal article" date="2014" name="J. Microbiol.">
        <title>Diaminobutyricibacter tongyongensis gen. nov., sp. nov. and Homoserinibacter gongjuensis gen. nov., sp. nov. belong to the family Microbacteriaceae.</title>
        <authorList>
            <person name="Kim S.J."/>
            <person name="Ahn J.H."/>
            <person name="Weon H.Y."/>
            <person name="Hamada M."/>
            <person name="Suzuki K."/>
            <person name="Kwon S.W."/>
        </authorList>
    </citation>
    <scope>NUCLEOTIDE SEQUENCE [LARGE SCALE GENOMIC DNA]</scope>
    <source>
        <strain evidence="2 3">NBRC 108724</strain>
    </source>
</reference>
<sequence>MPLFTSANSVLHNALFDFDPAEYDGLTRDDLTDEVIRKYQRAKTWRDNHIAARDIHSDPTFRAFLASYRQPKGNRTPLAKLRSELAEASADAANLCRTIRRWGRLLKEEEYDQLNSELEGCFLRAEAIERELSRIAESIAA</sequence>
<feature type="coiled-coil region" evidence="1">
    <location>
        <begin position="78"/>
        <end position="131"/>
    </location>
</feature>
<gene>
    <name evidence="2" type="ORF">G3T36_17285</name>
</gene>
<evidence type="ECO:0000313" key="3">
    <source>
        <dbReference type="Proteomes" id="UP000474967"/>
    </source>
</evidence>
<evidence type="ECO:0000256" key="1">
    <source>
        <dbReference type="SAM" id="Coils"/>
    </source>
</evidence>
<dbReference type="RefSeq" id="WP_163291079.1">
    <property type="nucleotide sequence ID" value="NZ_JAAGWY010000004.1"/>
</dbReference>
<accession>A0A6L9Y1T6</accession>
<comment type="caution">
    <text evidence="2">The sequence shown here is derived from an EMBL/GenBank/DDBJ whole genome shotgun (WGS) entry which is preliminary data.</text>
</comment>